<feature type="compositionally biased region" description="Basic and acidic residues" evidence="9">
    <location>
        <begin position="52"/>
        <end position="75"/>
    </location>
</feature>
<feature type="region of interest" description="Disordered" evidence="9">
    <location>
        <begin position="793"/>
        <end position="829"/>
    </location>
</feature>
<dbReference type="GO" id="GO:0015347">
    <property type="term" value="F:sodium-independent organic anion transmembrane transporter activity"/>
    <property type="evidence" value="ECO:0007669"/>
    <property type="project" value="TreeGrafter"/>
</dbReference>
<evidence type="ECO:0000256" key="5">
    <source>
        <dbReference type="ARBA" id="ARBA00022989"/>
    </source>
</evidence>
<dbReference type="SUPFAM" id="SSF103473">
    <property type="entry name" value="MFS general substrate transporter"/>
    <property type="match status" value="2"/>
</dbReference>
<dbReference type="Proteomes" id="UP001233172">
    <property type="component" value="Unassembled WGS sequence"/>
</dbReference>
<keyword evidence="7" id="KW-1015">Disulfide bond</keyword>
<feature type="compositionally biased region" description="Basic and acidic residues" evidence="9">
    <location>
        <begin position="765"/>
        <end position="780"/>
    </location>
</feature>
<feature type="transmembrane region" description="Helical" evidence="8">
    <location>
        <begin position="707"/>
        <end position="729"/>
    </location>
</feature>
<gene>
    <name evidence="12" type="ORF">Bpfe_016689</name>
</gene>
<comment type="caution">
    <text evidence="12">The sequence shown here is derived from an EMBL/GenBank/DDBJ whole genome shotgun (WGS) entry which is preliminary data.</text>
</comment>
<evidence type="ECO:0000256" key="4">
    <source>
        <dbReference type="ARBA" id="ARBA00022692"/>
    </source>
</evidence>
<dbReference type="InterPro" id="IPR020846">
    <property type="entry name" value="MFS_dom"/>
</dbReference>
<dbReference type="GO" id="GO:0043252">
    <property type="term" value="P:sodium-independent organic anion transport"/>
    <property type="evidence" value="ECO:0007669"/>
    <property type="project" value="TreeGrafter"/>
</dbReference>
<proteinExistence type="inferred from homology"/>
<comment type="subcellular location">
    <subcellularLocation>
        <location evidence="1 8">Cell membrane</location>
        <topology evidence="1 8">Multi-pass membrane protein</topology>
    </subcellularLocation>
</comment>
<sequence>MEDIVAHISQTTIKTVSKVSSVIKNASSHATLVETKKQKTEEQPDENIVPDDSEKITEERDGGQDQEKLADEGKTKVSPKVSEGNLSSSVDAKVEADDDDGGPCGWGPYQLEFCQKFRTPGWFLVVLTLCGVCQGMAVNGFVNTVISTVEKRYELTSTESGLIASCYDIVFVLLVIPVSYYGGQGHKPRYLGIGIFILGIGSFVFSLPHFISGSYVIVEHAEDTVCKPLANVSDICSTITESTLSNYKYFFFLGQGLHGLGAIPMYTLGVTYIDENVSQRESSFYNGIFYTGAIIGPAIGYMVGAEFLNYFSEVTVDPTIHGLDNNNPKWIGAWWIGFLISGVFGVLLAFPFLAFPAALPGSKKYALERGQEMQVIKGKDVTGQSLGLRDCLLSIKLLLTNVPFMFINLAAAADGILLSGFSTFMPKFIEYQFGLPAGTAALYVGIAVIPAGGGATFAGGFIVHLYNLKVREILQLCTVMSFILFLLTFALVIECDTGPFAGVTLSYGQTDVTNTTFMGKVLDSSCNQGCGCHEEEYFPMCGRDNVLYFSPCYAGCTGLRELRDSKDKETSKQDLKESMETYYNCRCVNYNLTDEDIVQGMTYMGVFGKCEYSCKWLTTFLFLFTFMIVFVFITSMPSLTATLRCVPDHQRSFGLGIQWIVARCLGSIPGPILFGKMFDLACLVWQKRCDGEGSCFFYDNHNMSVNLLSVAIFFSLKASLSFFVALFYYRAHDEEIVSVYESVSEIDPKGKTWLLDRSAVSKEEQDKAVHESSSKAEKVSSLHKLVSKTSSLFSRSKQAISKEDVQSQVGKDDPEDGLLHHSNPGSDDR</sequence>
<dbReference type="GO" id="GO:0016323">
    <property type="term" value="C:basolateral plasma membrane"/>
    <property type="evidence" value="ECO:0007669"/>
    <property type="project" value="TreeGrafter"/>
</dbReference>
<reference evidence="12" key="1">
    <citation type="journal article" date="2023" name="PLoS Negl. Trop. Dis.">
        <title>A genome sequence for Biomphalaria pfeifferi, the major vector snail for the human-infecting parasite Schistosoma mansoni.</title>
        <authorList>
            <person name="Bu L."/>
            <person name="Lu L."/>
            <person name="Laidemitt M.R."/>
            <person name="Zhang S.M."/>
            <person name="Mutuku M."/>
            <person name="Mkoji G."/>
            <person name="Steinauer M."/>
            <person name="Loker E.S."/>
        </authorList>
    </citation>
    <scope>NUCLEOTIDE SEQUENCE</scope>
    <source>
        <strain evidence="12">KasaAsao</strain>
    </source>
</reference>
<evidence type="ECO:0000259" key="10">
    <source>
        <dbReference type="PROSITE" id="PS50850"/>
    </source>
</evidence>
<keyword evidence="8" id="KW-0813">Transport</keyword>
<feature type="transmembrane region" description="Helical" evidence="8">
    <location>
        <begin position="121"/>
        <end position="142"/>
    </location>
</feature>
<dbReference type="PROSITE" id="PS51465">
    <property type="entry name" value="KAZAL_2"/>
    <property type="match status" value="1"/>
</dbReference>
<dbReference type="PROSITE" id="PS50850">
    <property type="entry name" value="MFS"/>
    <property type="match status" value="1"/>
</dbReference>
<evidence type="ECO:0000256" key="1">
    <source>
        <dbReference type="ARBA" id="ARBA00004651"/>
    </source>
</evidence>
<feature type="transmembrane region" description="Helical" evidence="8">
    <location>
        <begin position="333"/>
        <end position="359"/>
    </location>
</feature>
<evidence type="ECO:0000259" key="11">
    <source>
        <dbReference type="PROSITE" id="PS51465"/>
    </source>
</evidence>
<feature type="transmembrane region" description="Helical" evidence="8">
    <location>
        <begin position="284"/>
        <end position="303"/>
    </location>
</feature>
<feature type="region of interest" description="Disordered" evidence="9">
    <location>
        <begin position="765"/>
        <end position="784"/>
    </location>
</feature>
<dbReference type="Pfam" id="PF07648">
    <property type="entry name" value="Kazal_2"/>
    <property type="match status" value="1"/>
</dbReference>
<dbReference type="InterPro" id="IPR004156">
    <property type="entry name" value="OATP"/>
</dbReference>
<feature type="region of interest" description="Disordered" evidence="9">
    <location>
        <begin position="33"/>
        <end position="98"/>
    </location>
</feature>
<reference evidence="12" key="2">
    <citation type="submission" date="2023-04" db="EMBL/GenBank/DDBJ databases">
        <authorList>
            <person name="Bu L."/>
            <person name="Lu L."/>
            <person name="Laidemitt M.R."/>
            <person name="Zhang S.M."/>
            <person name="Mutuku M."/>
            <person name="Mkoji G."/>
            <person name="Steinauer M."/>
            <person name="Loker E.S."/>
        </authorList>
    </citation>
    <scope>NUCLEOTIDE SEQUENCE</scope>
    <source>
        <strain evidence="12">KasaAsao</strain>
        <tissue evidence="12">Whole Snail</tissue>
    </source>
</reference>
<dbReference type="SUPFAM" id="SSF100895">
    <property type="entry name" value="Kazal-type serine protease inhibitors"/>
    <property type="match status" value="1"/>
</dbReference>
<evidence type="ECO:0000313" key="13">
    <source>
        <dbReference type="Proteomes" id="UP001233172"/>
    </source>
</evidence>
<dbReference type="Gene3D" id="1.20.1250.20">
    <property type="entry name" value="MFS general substrate transporter like domains"/>
    <property type="match status" value="1"/>
</dbReference>
<keyword evidence="3" id="KW-1003">Cell membrane</keyword>
<evidence type="ECO:0000256" key="2">
    <source>
        <dbReference type="ARBA" id="ARBA00009657"/>
    </source>
</evidence>
<evidence type="ECO:0000256" key="7">
    <source>
        <dbReference type="ARBA" id="ARBA00023157"/>
    </source>
</evidence>
<keyword evidence="6 8" id="KW-0472">Membrane</keyword>
<feature type="transmembrane region" description="Helical" evidence="8">
    <location>
        <begin position="473"/>
        <end position="493"/>
    </location>
</feature>
<feature type="transmembrane region" description="Helical" evidence="8">
    <location>
        <begin position="190"/>
        <end position="211"/>
    </location>
</feature>
<dbReference type="InterPro" id="IPR036259">
    <property type="entry name" value="MFS_trans_sf"/>
</dbReference>
<feature type="transmembrane region" description="Helical" evidence="8">
    <location>
        <begin position="441"/>
        <end position="466"/>
    </location>
</feature>
<keyword evidence="8" id="KW-0406">Ion transport</keyword>
<evidence type="ECO:0000256" key="3">
    <source>
        <dbReference type="ARBA" id="ARBA00022475"/>
    </source>
</evidence>
<dbReference type="InterPro" id="IPR036058">
    <property type="entry name" value="Kazal_dom_sf"/>
</dbReference>
<dbReference type="AlphaFoldDB" id="A0AAD8F7A1"/>
<keyword evidence="13" id="KW-1185">Reference proteome</keyword>
<feature type="domain" description="Major facilitator superfamily (MFS) profile" evidence="10">
    <location>
        <begin position="123"/>
        <end position="733"/>
    </location>
</feature>
<dbReference type="PANTHER" id="PTHR11388">
    <property type="entry name" value="ORGANIC ANION TRANSPORTER"/>
    <property type="match status" value="1"/>
</dbReference>
<accession>A0AAD8F7A1</accession>
<keyword evidence="4 8" id="KW-0812">Transmembrane</keyword>
<feature type="transmembrane region" description="Helical" evidence="8">
    <location>
        <begin position="398"/>
        <end position="421"/>
    </location>
</feature>
<dbReference type="Pfam" id="PF03137">
    <property type="entry name" value="OATP"/>
    <property type="match status" value="1"/>
</dbReference>
<protein>
    <recommendedName>
        <fullName evidence="8">Solute carrier organic anion transporter family member</fullName>
    </recommendedName>
</protein>
<organism evidence="12 13">
    <name type="scientific">Biomphalaria pfeifferi</name>
    <name type="common">Bloodfluke planorb</name>
    <name type="synonym">Freshwater snail</name>
    <dbReference type="NCBI Taxonomy" id="112525"/>
    <lineage>
        <taxon>Eukaryota</taxon>
        <taxon>Metazoa</taxon>
        <taxon>Spiralia</taxon>
        <taxon>Lophotrochozoa</taxon>
        <taxon>Mollusca</taxon>
        <taxon>Gastropoda</taxon>
        <taxon>Heterobranchia</taxon>
        <taxon>Euthyneura</taxon>
        <taxon>Panpulmonata</taxon>
        <taxon>Hygrophila</taxon>
        <taxon>Lymnaeoidea</taxon>
        <taxon>Planorbidae</taxon>
        <taxon>Biomphalaria</taxon>
    </lineage>
</organism>
<evidence type="ECO:0000256" key="9">
    <source>
        <dbReference type="SAM" id="MobiDB-lite"/>
    </source>
</evidence>
<evidence type="ECO:0000256" key="6">
    <source>
        <dbReference type="ARBA" id="ARBA00023136"/>
    </source>
</evidence>
<dbReference type="GO" id="GO:0006811">
    <property type="term" value="P:monoatomic ion transport"/>
    <property type="evidence" value="ECO:0007669"/>
    <property type="project" value="UniProtKB-KW"/>
</dbReference>
<evidence type="ECO:0000256" key="8">
    <source>
        <dbReference type="RuleBase" id="RU362056"/>
    </source>
</evidence>
<name>A0AAD8F7A1_BIOPF</name>
<keyword evidence="5 8" id="KW-1133">Transmembrane helix</keyword>
<dbReference type="NCBIfam" id="TIGR00805">
    <property type="entry name" value="oat"/>
    <property type="match status" value="1"/>
</dbReference>
<feature type="domain" description="Kazal-like" evidence="11">
    <location>
        <begin position="520"/>
        <end position="589"/>
    </location>
</feature>
<dbReference type="PANTHER" id="PTHR11388:SF100">
    <property type="entry name" value="SOLUTE CARRIER ORGANIC ANION TRANSPORTER FAMILY MEMBER 4A1"/>
    <property type="match status" value="1"/>
</dbReference>
<dbReference type="InterPro" id="IPR002350">
    <property type="entry name" value="Kazal_dom"/>
</dbReference>
<feature type="transmembrane region" description="Helical" evidence="8">
    <location>
        <begin position="616"/>
        <end position="641"/>
    </location>
</feature>
<feature type="transmembrane region" description="Helical" evidence="8">
    <location>
        <begin position="653"/>
        <end position="674"/>
    </location>
</feature>
<feature type="transmembrane region" description="Helical" evidence="8">
    <location>
        <begin position="162"/>
        <end position="183"/>
    </location>
</feature>
<dbReference type="EMBL" id="JASAOG010000082">
    <property type="protein sequence ID" value="KAK0053945.1"/>
    <property type="molecule type" value="Genomic_DNA"/>
</dbReference>
<comment type="similarity">
    <text evidence="2 8">Belongs to the organo anion transporter (TC 2.A.60) family.</text>
</comment>
<evidence type="ECO:0000313" key="12">
    <source>
        <dbReference type="EMBL" id="KAK0053945.1"/>
    </source>
</evidence>
<feature type="transmembrane region" description="Helical" evidence="8">
    <location>
        <begin position="249"/>
        <end position="272"/>
    </location>
</feature>
<dbReference type="CDD" id="cd17403">
    <property type="entry name" value="MFS_SLCO4_OATP4"/>
    <property type="match status" value="1"/>
</dbReference>